<dbReference type="GO" id="GO:0044550">
    <property type="term" value="P:secondary metabolite biosynthetic process"/>
    <property type="evidence" value="ECO:0007669"/>
    <property type="project" value="TreeGrafter"/>
</dbReference>
<keyword evidence="3" id="KW-1185">Reference proteome</keyword>
<reference evidence="2 3" key="1">
    <citation type="submission" date="2020-08" db="EMBL/GenBank/DDBJ databases">
        <title>Sequencing the genomes of 1000 actinobacteria strains.</title>
        <authorList>
            <person name="Klenk H.-P."/>
        </authorList>
    </citation>
    <scope>NUCLEOTIDE SEQUENCE [LARGE SCALE GENOMIC DNA]</scope>
    <source>
        <strain evidence="2 3">DSM 41654</strain>
    </source>
</reference>
<evidence type="ECO:0000313" key="3">
    <source>
        <dbReference type="Proteomes" id="UP000540506"/>
    </source>
</evidence>
<dbReference type="SUPFAM" id="SSF52777">
    <property type="entry name" value="CoA-dependent acyltransferases"/>
    <property type="match status" value="2"/>
</dbReference>
<accession>A0A7W7QX94</accession>
<dbReference type="GO" id="GO:0008610">
    <property type="term" value="P:lipid biosynthetic process"/>
    <property type="evidence" value="ECO:0007669"/>
    <property type="project" value="UniProtKB-ARBA"/>
</dbReference>
<dbReference type="AlphaFoldDB" id="A0A7W7QX94"/>
<dbReference type="PANTHER" id="PTHR45527">
    <property type="entry name" value="NONRIBOSOMAL PEPTIDE SYNTHETASE"/>
    <property type="match status" value="1"/>
</dbReference>
<dbReference type="Pfam" id="PF00668">
    <property type="entry name" value="Condensation"/>
    <property type="match status" value="1"/>
</dbReference>
<evidence type="ECO:0000313" key="2">
    <source>
        <dbReference type="EMBL" id="MBB4921453.1"/>
    </source>
</evidence>
<dbReference type="Proteomes" id="UP000540506">
    <property type="component" value="Unassembled WGS sequence"/>
</dbReference>
<dbReference type="InterPro" id="IPR023213">
    <property type="entry name" value="CAT-like_dom_sf"/>
</dbReference>
<dbReference type="CDD" id="cd19531">
    <property type="entry name" value="LCL_NRPS-like"/>
    <property type="match status" value="1"/>
</dbReference>
<dbReference type="Gene3D" id="3.30.559.10">
    <property type="entry name" value="Chloramphenicol acetyltransferase-like domain"/>
    <property type="match status" value="1"/>
</dbReference>
<dbReference type="GO" id="GO:0003824">
    <property type="term" value="F:catalytic activity"/>
    <property type="evidence" value="ECO:0007669"/>
    <property type="project" value="InterPro"/>
</dbReference>
<proteinExistence type="predicted"/>
<dbReference type="RefSeq" id="WP_184933786.1">
    <property type="nucleotide sequence ID" value="NZ_JACHJV010000001.1"/>
</dbReference>
<sequence>MSATGAQTGPDDVMRELLAALVGPSAAPTSPLPRGTGQDGEIPLTEGQRQLWFLQQLRPHATTYHVCTALRLRGALQVTALEQALAELVDRHPALRTNLRTGRRGRPQGLLHPPGGHRIALEVSDQSGCSTDQREAWLQRAALAGMATPFDPAADPLLRARLLRFAPDDHALVLILHHLVVDGWSMRIILRDLAALYSAKIGGTPAALPELHHQYADFAAWQQAGLTESPRYAAALDHWRRTLAGAPQESTPPPDQPDAAAGERVGRSMHFDLPAATVRDLRALAARQACTPFVVGYAAFTLWLARATGRTDLVVGVPSSGRPLPELDDVVGYFVNLLPLRSELRAEATFAETLRAAHGAVATALDHDLLPFDRIVSALGLPRRPGVQPLAQVMFQLVGDRSVSGDASDWHGLAVAECRILHDDEARFDLELDLREDGPELIQGCLTVDARRYGEQRAREMRDEYCELLSLLVRNPDTVVGSLPAAGRPLNTTFDELERDGSR</sequence>
<organism evidence="2 3">
    <name type="scientific">Kitasatospora kifunensis</name>
    <name type="common">Streptomyces kifunensis</name>
    <dbReference type="NCBI Taxonomy" id="58351"/>
    <lineage>
        <taxon>Bacteria</taxon>
        <taxon>Bacillati</taxon>
        <taxon>Actinomycetota</taxon>
        <taxon>Actinomycetes</taxon>
        <taxon>Kitasatosporales</taxon>
        <taxon>Streptomycetaceae</taxon>
        <taxon>Kitasatospora</taxon>
    </lineage>
</organism>
<name>A0A7W7QX94_KITKI</name>
<dbReference type="GO" id="GO:0043041">
    <property type="term" value="P:amino acid activation for nonribosomal peptide biosynthetic process"/>
    <property type="evidence" value="ECO:0007669"/>
    <property type="project" value="TreeGrafter"/>
</dbReference>
<evidence type="ECO:0000259" key="1">
    <source>
        <dbReference type="Pfam" id="PF00668"/>
    </source>
</evidence>
<protein>
    <recommendedName>
        <fullName evidence="1">Condensation domain-containing protein</fullName>
    </recommendedName>
</protein>
<dbReference type="GO" id="GO:0031177">
    <property type="term" value="F:phosphopantetheine binding"/>
    <property type="evidence" value="ECO:0007669"/>
    <property type="project" value="TreeGrafter"/>
</dbReference>
<comment type="caution">
    <text evidence="2">The sequence shown here is derived from an EMBL/GenBank/DDBJ whole genome shotgun (WGS) entry which is preliminary data.</text>
</comment>
<feature type="domain" description="Condensation" evidence="1">
    <location>
        <begin position="39"/>
        <end position="482"/>
    </location>
</feature>
<dbReference type="Gene3D" id="3.30.559.30">
    <property type="entry name" value="Nonribosomal peptide synthetase, condensation domain"/>
    <property type="match status" value="1"/>
</dbReference>
<gene>
    <name evidence="2" type="ORF">FHR34_000446</name>
</gene>
<dbReference type="GO" id="GO:0005737">
    <property type="term" value="C:cytoplasm"/>
    <property type="evidence" value="ECO:0007669"/>
    <property type="project" value="TreeGrafter"/>
</dbReference>
<dbReference type="InterPro" id="IPR001242">
    <property type="entry name" value="Condensation_dom"/>
</dbReference>
<dbReference type="PANTHER" id="PTHR45527:SF1">
    <property type="entry name" value="FATTY ACID SYNTHASE"/>
    <property type="match status" value="1"/>
</dbReference>
<dbReference type="EMBL" id="JACHJV010000001">
    <property type="protein sequence ID" value="MBB4921453.1"/>
    <property type="molecule type" value="Genomic_DNA"/>
</dbReference>